<comment type="caution">
    <text evidence="2">The sequence shown here is derived from an EMBL/GenBank/DDBJ whole genome shotgun (WGS) entry which is preliminary data.</text>
</comment>
<reference evidence="2 3" key="1">
    <citation type="submission" date="2020-08" db="EMBL/GenBank/DDBJ databases">
        <title>Sequencing the genomes of 1000 actinobacteria strains.</title>
        <authorList>
            <person name="Klenk H.-P."/>
        </authorList>
    </citation>
    <scope>NUCLEOTIDE SEQUENCE [LARGE SCALE GENOMIC DNA]</scope>
    <source>
        <strain evidence="2 3">DSM 102030</strain>
    </source>
</reference>
<feature type="transmembrane region" description="Helical" evidence="1">
    <location>
        <begin position="6"/>
        <end position="39"/>
    </location>
</feature>
<keyword evidence="1" id="KW-1133">Transmembrane helix</keyword>
<dbReference type="Proteomes" id="UP000523007">
    <property type="component" value="Unassembled WGS sequence"/>
</dbReference>
<feature type="transmembrane region" description="Helical" evidence="1">
    <location>
        <begin position="51"/>
        <end position="76"/>
    </location>
</feature>
<dbReference type="RefSeq" id="WP_184585210.1">
    <property type="nucleotide sequence ID" value="NZ_JACHJT010000002.1"/>
</dbReference>
<evidence type="ECO:0000256" key="1">
    <source>
        <dbReference type="SAM" id="Phobius"/>
    </source>
</evidence>
<evidence type="ECO:0000313" key="2">
    <source>
        <dbReference type="EMBL" id="MBB4935503.1"/>
    </source>
</evidence>
<name>A0A7W7W670_9ACTN</name>
<organism evidence="2 3">
    <name type="scientific">Lipingzhangella halophila</name>
    <dbReference type="NCBI Taxonomy" id="1783352"/>
    <lineage>
        <taxon>Bacteria</taxon>
        <taxon>Bacillati</taxon>
        <taxon>Actinomycetota</taxon>
        <taxon>Actinomycetes</taxon>
        <taxon>Streptosporangiales</taxon>
        <taxon>Nocardiopsidaceae</taxon>
        <taxon>Lipingzhangella</taxon>
    </lineage>
</organism>
<keyword evidence="3" id="KW-1185">Reference proteome</keyword>
<keyword evidence="1" id="KW-0812">Transmembrane</keyword>
<keyword evidence="1" id="KW-0472">Membrane</keyword>
<dbReference type="EMBL" id="JACHJT010000002">
    <property type="protein sequence ID" value="MBB4935503.1"/>
    <property type="molecule type" value="Genomic_DNA"/>
</dbReference>
<protein>
    <recommendedName>
        <fullName evidence="4">DUF4190 domain-containing protein</fullName>
    </recommendedName>
</protein>
<evidence type="ECO:0000313" key="3">
    <source>
        <dbReference type="Proteomes" id="UP000523007"/>
    </source>
</evidence>
<proteinExistence type="predicted"/>
<dbReference type="AlphaFoldDB" id="A0A7W7W670"/>
<evidence type="ECO:0008006" key="4">
    <source>
        <dbReference type="Google" id="ProtNLM"/>
    </source>
</evidence>
<accession>A0A7W7W670</accession>
<gene>
    <name evidence="2" type="ORF">F4561_006397</name>
</gene>
<sequence>MSATAVWSLILGVLSVPGIILFGVLGLLPAAAIITGLAGLRITHRRGFRGVAAAATGLVLGVVTFIITYLMLLIVATVP</sequence>